<dbReference type="InterPro" id="IPR011991">
    <property type="entry name" value="ArsR-like_HTH"/>
</dbReference>
<dbReference type="Proteomes" id="UP000509667">
    <property type="component" value="Chromosome"/>
</dbReference>
<keyword evidence="1" id="KW-0805">Transcription regulation</keyword>
<dbReference type="InterPro" id="IPR036390">
    <property type="entry name" value="WH_DNA-bd_sf"/>
</dbReference>
<evidence type="ECO:0000256" key="3">
    <source>
        <dbReference type="ARBA" id="ARBA00023163"/>
    </source>
</evidence>
<dbReference type="KEGG" id="hrr:HZS55_13705"/>
<name>A0A7D5P1F7_9EURY</name>
<keyword evidence="8" id="KW-1185">Reference proteome</keyword>
<feature type="compositionally biased region" description="Low complexity" evidence="4">
    <location>
        <begin position="195"/>
        <end position="211"/>
    </location>
</feature>
<dbReference type="InterPro" id="IPR014757">
    <property type="entry name" value="Tscrpt_reg_IclR_C"/>
</dbReference>
<gene>
    <name evidence="7" type="ORF">HZS55_13705</name>
</gene>
<feature type="region of interest" description="Disordered" evidence="4">
    <location>
        <begin position="179"/>
        <end position="223"/>
    </location>
</feature>
<evidence type="ECO:0000256" key="4">
    <source>
        <dbReference type="SAM" id="MobiDB-lite"/>
    </source>
</evidence>
<feature type="domain" description="HTH iclR-type" evidence="5">
    <location>
        <begin position="6"/>
        <end position="65"/>
    </location>
</feature>
<dbReference type="PANTHER" id="PTHR30136">
    <property type="entry name" value="HELIX-TURN-HELIX TRANSCRIPTIONAL REGULATOR, ICLR FAMILY"/>
    <property type="match status" value="1"/>
</dbReference>
<evidence type="ECO:0000259" key="6">
    <source>
        <dbReference type="PROSITE" id="PS51078"/>
    </source>
</evidence>
<dbReference type="PROSITE" id="PS51078">
    <property type="entry name" value="ICLR_ED"/>
    <property type="match status" value="1"/>
</dbReference>
<dbReference type="Gene3D" id="3.30.450.40">
    <property type="match status" value="1"/>
</dbReference>
<dbReference type="InterPro" id="IPR029016">
    <property type="entry name" value="GAF-like_dom_sf"/>
</dbReference>
<reference evidence="7 8" key="1">
    <citation type="submission" date="2020-07" db="EMBL/GenBank/DDBJ databases">
        <title>Halosimplex pelagicum sp. nov. and Halosimplex rubrum sp. nov., isolated from salted brown alga Laminaria, and emended description of the genus Halosimplex.</title>
        <authorList>
            <person name="Cui H."/>
        </authorList>
    </citation>
    <scope>NUCLEOTIDE SEQUENCE [LARGE SCALE GENOMIC DNA]</scope>
    <source>
        <strain evidence="7 8">R27</strain>
    </source>
</reference>
<dbReference type="InterPro" id="IPR005471">
    <property type="entry name" value="Tscrpt_reg_IclR_N"/>
</dbReference>
<evidence type="ECO:0000256" key="2">
    <source>
        <dbReference type="ARBA" id="ARBA00023125"/>
    </source>
</evidence>
<evidence type="ECO:0000256" key="1">
    <source>
        <dbReference type="ARBA" id="ARBA00023015"/>
    </source>
</evidence>
<organism evidence="7 8">
    <name type="scientific">Halosimplex rubrum</name>
    <dbReference type="NCBI Taxonomy" id="869889"/>
    <lineage>
        <taxon>Archaea</taxon>
        <taxon>Methanobacteriati</taxon>
        <taxon>Methanobacteriota</taxon>
        <taxon>Stenosarchaea group</taxon>
        <taxon>Halobacteria</taxon>
        <taxon>Halobacteriales</taxon>
        <taxon>Haloarculaceae</taxon>
        <taxon>Halosimplex</taxon>
    </lineage>
</organism>
<dbReference type="OrthoDB" id="14763at2157"/>
<dbReference type="SUPFAM" id="SSF46785">
    <property type="entry name" value="Winged helix' DNA-binding domain"/>
    <property type="match status" value="1"/>
</dbReference>
<dbReference type="GeneID" id="56078938"/>
<dbReference type="SUPFAM" id="SSF55781">
    <property type="entry name" value="GAF domain-like"/>
    <property type="match status" value="1"/>
</dbReference>
<dbReference type="PANTHER" id="PTHR30136:SF35">
    <property type="entry name" value="HTH-TYPE TRANSCRIPTIONAL REGULATOR RV1719"/>
    <property type="match status" value="1"/>
</dbReference>
<dbReference type="AlphaFoldDB" id="A0A7D5P1F7"/>
<protein>
    <submittedName>
        <fullName evidence="7">MarR family transcriptional regulator</fullName>
    </submittedName>
</protein>
<keyword evidence="3" id="KW-0804">Transcription</keyword>
<dbReference type="RefSeq" id="WP_179908213.1">
    <property type="nucleotide sequence ID" value="NZ_CP058910.1"/>
</dbReference>
<dbReference type="CDD" id="cd00090">
    <property type="entry name" value="HTH_ARSR"/>
    <property type="match status" value="1"/>
</dbReference>
<dbReference type="InterPro" id="IPR050707">
    <property type="entry name" value="HTH_MetabolicPath_Reg"/>
</dbReference>
<dbReference type="InterPro" id="IPR036388">
    <property type="entry name" value="WH-like_DNA-bd_sf"/>
</dbReference>
<proteinExistence type="predicted"/>
<evidence type="ECO:0000313" key="7">
    <source>
        <dbReference type="EMBL" id="QLH78297.1"/>
    </source>
</evidence>
<dbReference type="GO" id="GO:0003700">
    <property type="term" value="F:DNA-binding transcription factor activity"/>
    <property type="evidence" value="ECO:0007669"/>
    <property type="project" value="TreeGrafter"/>
</dbReference>
<keyword evidence="2" id="KW-0238">DNA-binding</keyword>
<dbReference type="PROSITE" id="PS51077">
    <property type="entry name" value="HTH_ICLR"/>
    <property type="match status" value="1"/>
</dbReference>
<dbReference type="EMBL" id="CP058910">
    <property type="protein sequence ID" value="QLH78297.1"/>
    <property type="molecule type" value="Genomic_DNA"/>
</dbReference>
<dbReference type="GO" id="GO:0045892">
    <property type="term" value="P:negative regulation of DNA-templated transcription"/>
    <property type="evidence" value="ECO:0007669"/>
    <property type="project" value="TreeGrafter"/>
</dbReference>
<dbReference type="Gene3D" id="1.10.10.10">
    <property type="entry name" value="Winged helix-like DNA-binding domain superfamily/Winged helix DNA-binding domain"/>
    <property type="match status" value="1"/>
</dbReference>
<evidence type="ECO:0000313" key="8">
    <source>
        <dbReference type="Proteomes" id="UP000509667"/>
    </source>
</evidence>
<dbReference type="SMART" id="SM00346">
    <property type="entry name" value="HTH_ICLR"/>
    <property type="match status" value="1"/>
</dbReference>
<dbReference type="Pfam" id="PF01614">
    <property type="entry name" value="IclR_C"/>
    <property type="match status" value="1"/>
</dbReference>
<dbReference type="Pfam" id="PF09339">
    <property type="entry name" value="HTH_IclR"/>
    <property type="match status" value="1"/>
</dbReference>
<dbReference type="GO" id="GO:0003677">
    <property type="term" value="F:DNA binding"/>
    <property type="evidence" value="ECO:0007669"/>
    <property type="project" value="UniProtKB-KW"/>
</dbReference>
<sequence length="246" mass="25998">MGTDRVSATATSVTILESLRRQGTAGVTAIAEDIDGSKANVHKHLATLEDAGFVRSADGQYELGHRFLGFAVASKRQEPAYIEGVSNLAKLADVTGATATLVVREGLEAVYLHTVVPVGRVDTDSLEGRRGPLTSVPGGLAILSCYPPERRRALVEETVDDTDRVEPLLDRLRTAAQESAVVEPAESHDGPDEIVAPIAGPDGDPAGAVGVERPTTSDESDRVEADLRKLVRNTAGAISNRLSLTR</sequence>
<accession>A0A7D5P1F7</accession>
<feature type="domain" description="IclR-ED" evidence="6">
    <location>
        <begin position="66"/>
        <end position="244"/>
    </location>
</feature>
<evidence type="ECO:0000259" key="5">
    <source>
        <dbReference type="PROSITE" id="PS51077"/>
    </source>
</evidence>